<dbReference type="EMBL" id="SWKV01000027">
    <property type="protein sequence ID" value="KAF3040114.1"/>
    <property type="molecule type" value="Genomic_DNA"/>
</dbReference>
<evidence type="ECO:0000313" key="2">
    <source>
        <dbReference type="EMBL" id="KAF3040114.1"/>
    </source>
</evidence>
<feature type="transmembrane region" description="Helical" evidence="1">
    <location>
        <begin position="12"/>
        <end position="32"/>
    </location>
</feature>
<organism evidence="2 3">
    <name type="scientific">Didymella heteroderae</name>
    <dbReference type="NCBI Taxonomy" id="1769908"/>
    <lineage>
        <taxon>Eukaryota</taxon>
        <taxon>Fungi</taxon>
        <taxon>Dikarya</taxon>
        <taxon>Ascomycota</taxon>
        <taxon>Pezizomycotina</taxon>
        <taxon>Dothideomycetes</taxon>
        <taxon>Pleosporomycetidae</taxon>
        <taxon>Pleosporales</taxon>
        <taxon>Pleosporineae</taxon>
        <taxon>Didymellaceae</taxon>
        <taxon>Didymella</taxon>
    </lineage>
</organism>
<sequence length="152" mass="16930">MASTHTPLIYTLAVLTAIVLVLLILWVCIRYIKSRRARSQTRDSRLQLEQDAAYAVDHGESHVHLHCAYQPSGAPHGSDSYHGGARSEGVELQSMATKGEEVDRAEIWLKKGASRDNLRRVSEEDVLGTKTVREWDMIGTPTRHGLEGAGRR</sequence>
<protein>
    <submittedName>
        <fullName evidence="2">Uncharacterized protein</fullName>
    </submittedName>
</protein>
<keyword evidence="1" id="KW-1133">Transmembrane helix</keyword>
<dbReference type="AlphaFoldDB" id="A0A9P4WRT5"/>
<reference evidence="2" key="1">
    <citation type="submission" date="2019-04" db="EMBL/GenBank/DDBJ databases">
        <title>Sequencing of skin fungus with MAO and IRED activity.</title>
        <authorList>
            <person name="Marsaioli A.J."/>
            <person name="Bonatto J.M.C."/>
            <person name="Reis Junior O."/>
        </authorList>
    </citation>
    <scope>NUCLEOTIDE SEQUENCE</scope>
    <source>
        <strain evidence="2">28M1</strain>
    </source>
</reference>
<name>A0A9P4WRT5_9PLEO</name>
<keyword evidence="1" id="KW-0812">Transmembrane</keyword>
<dbReference type="OrthoDB" id="3788384at2759"/>
<keyword evidence="3" id="KW-1185">Reference proteome</keyword>
<comment type="caution">
    <text evidence="2">The sequence shown here is derived from an EMBL/GenBank/DDBJ whole genome shotgun (WGS) entry which is preliminary data.</text>
</comment>
<dbReference type="Proteomes" id="UP000758155">
    <property type="component" value="Unassembled WGS sequence"/>
</dbReference>
<accession>A0A9P4WRT5</accession>
<evidence type="ECO:0000256" key="1">
    <source>
        <dbReference type="SAM" id="Phobius"/>
    </source>
</evidence>
<evidence type="ECO:0000313" key="3">
    <source>
        <dbReference type="Proteomes" id="UP000758155"/>
    </source>
</evidence>
<gene>
    <name evidence="2" type="ORF">E8E12_007851</name>
</gene>
<proteinExistence type="predicted"/>
<keyword evidence="1" id="KW-0472">Membrane</keyword>